<comment type="caution">
    <text evidence="2">The sequence shown here is derived from an EMBL/GenBank/DDBJ whole genome shotgun (WGS) entry which is preliminary data.</text>
</comment>
<feature type="transmembrane region" description="Helical" evidence="1">
    <location>
        <begin position="15"/>
        <end position="34"/>
    </location>
</feature>
<protein>
    <submittedName>
        <fullName evidence="2">Uncharacterized protein</fullName>
    </submittedName>
</protein>
<name>A0A2S7XM33_9GAMM</name>
<organism evidence="2 3">
    <name type="scientific">Aliivibrio sifiae</name>
    <dbReference type="NCBI Taxonomy" id="566293"/>
    <lineage>
        <taxon>Bacteria</taxon>
        <taxon>Pseudomonadati</taxon>
        <taxon>Pseudomonadota</taxon>
        <taxon>Gammaproteobacteria</taxon>
        <taxon>Vibrionales</taxon>
        <taxon>Vibrionaceae</taxon>
        <taxon>Aliivibrio</taxon>
    </lineage>
</organism>
<sequence>MPIKNGIIINIKSQIRQFIIFLYLKLIGLSYYFITAKLELITAKSALIERIVGSYKSPLDQSDMKRLKLFRNVGFCYH</sequence>
<reference evidence="2 3" key="1">
    <citation type="submission" date="2016-12" db="EMBL/GenBank/DDBJ databases">
        <title>Diversity of luminous bacteria.</title>
        <authorList>
            <person name="Yoshizawa S."/>
            <person name="Kogure K."/>
        </authorList>
    </citation>
    <scope>NUCLEOTIDE SEQUENCE [LARGE SCALE GENOMIC DNA]</scope>
    <source>
        <strain evidence="2 3">NBRC 105001</strain>
    </source>
</reference>
<keyword evidence="1" id="KW-0472">Membrane</keyword>
<evidence type="ECO:0000313" key="2">
    <source>
        <dbReference type="EMBL" id="PQJ94462.1"/>
    </source>
</evidence>
<dbReference type="AlphaFoldDB" id="A0A2S7XM33"/>
<evidence type="ECO:0000256" key="1">
    <source>
        <dbReference type="SAM" id="Phobius"/>
    </source>
</evidence>
<keyword evidence="1" id="KW-1133">Transmembrane helix</keyword>
<dbReference type="Proteomes" id="UP000239273">
    <property type="component" value="Unassembled WGS sequence"/>
</dbReference>
<proteinExistence type="predicted"/>
<evidence type="ECO:0000313" key="3">
    <source>
        <dbReference type="Proteomes" id="UP000239273"/>
    </source>
</evidence>
<accession>A0A2S7XM33</accession>
<gene>
    <name evidence="2" type="ORF">BTO23_10490</name>
</gene>
<dbReference type="EMBL" id="MSCP01000001">
    <property type="protein sequence ID" value="PQJ94462.1"/>
    <property type="molecule type" value="Genomic_DNA"/>
</dbReference>
<keyword evidence="1" id="KW-0812">Transmembrane</keyword>